<dbReference type="PROSITE" id="PS50119">
    <property type="entry name" value="ZF_BBOX"/>
    <property type="match status" value="1"/>
</dbReference>
<keyword evidence="1" id="KW-0479">Metal-binding</keyword>
<proteinExistence type="predicted"/>
<dbReference type="SUPFAM" id="SSF63825">
    <property type="entry name" value="YWTD domain"/>
    <property type="match status" value="1"/>
</dbReference>
<keyword evidence="4" id="KW-1185">Reference proteome</keyword>
<sequence>MAAQYCEPCHARGLTATAFRWCTECEETLCSECTEAHKVQKMSRNHHLVEIDKIPKRINLSYTCSTHQCLPFDYFCVDHDVLCCKECLPKDHRACKNVTSIDIASNNSKQSQTLQDSEDQLCLILEVLEKFINNRNENYCRIEEEETEILKQLASIKQKVITRLESLEEHHLKQLADMKGKYVTFITQQKKDIGELVKSSEAVKEELEFVRDHGSEKQTFVSIHSSKPIIDGIEYKVKQLTESFVDTSLRFVESPLYENLAYLGSIEMNETTFSFSFIPNKQHQSQVPVDVKSQATSLIHIYDIDMEGNELGGVTSVTMSVGNTLIFCDVNTKNVYFCLANDAYQSLMSFPDSPWNIQIIPETTTAVMSCKYKPCILFIDIIERSIIKTIEVKQSESGGIAASKDNIFVGTVGNIQVLDDNGNFEREIRLHHNHIAIKYICVCLNENICYSVGHEVHCVTPDGDPVFTYASDNFRNARNIIIDNFDYIYVLGSESNNIHKLSTAGNLVDIVFKDNLSDPLAFCFSNDWSKVYIADEDGETMSVFKTNF</sequence>
<organism evidence="3 4">
    <name type="scientific">Mytilus galloprovincialis</name>
    <name type="common">Mediterranean mussel</name>
    <dbReference type="NCBI Taxonomy" id="29158"/>
    <lineage>
        <taxon>Eukaryota</taxon>
        <taxon>Metazoa</taxon>
        <taxon>Spiralia</taxon>
        <taxon>Lophotrochozoa</taxon>
        <taxon>Mollusca</taxon>
        <taxon>Bivalvia</taxon>
        <taxon>Autobranchia</taxon>
        <taxon>Pteriomorphia</taxon>
        <taxon>Mytilida</taxon>
        <taxon>Mytiloidea</taxon>
        <taxon>Mytilidae</taxon>
        <taxon>Mytilinae</taxon>
        <taxon>Mytilus</taxon>
    </lineage>
</organism>
<feature type="domain" description="B box-type" evidence="2">
    <location>
        <begin position="1"/>
        <end position="51"/>
    </location>
</feature>
<dbReference type="AlphaFoldDB" id="A0A8B6ENW2"/>
<dbReference type="OrthoDB" id="6144678at2759"/>
<keyword evidence="1" id="KW-0863">Zinc-finger</keyword>
<dbReference type="PANTHER" id="PTHR25462">
    <property type="entry name" value="BONUS, ISOFORM C-RELATED"/>
    <property type="match status" value="1"/>
</dbReference>
<dbReference type="Gene3D" id="2.120.10.30">
    <property type="entry name" value="TolB, C-terminal domain"/>
    <property type="match status" value="1"/>
</dbReference>
<dbReference type="CDD" id="cd19757">
    <property type="entry name" value="Bbox1"/>
    <property type="match status" value="1"/>
</dbReference>
<dbReference type="InterPro" id="IPR047153">
    <property type="entry name" value="TRIM45/56/19-like"/>
</dbReference>
<evidence type="ECO:0000256" key="1">
    <source>
        <dbReference type="PROSITE-ProRule" id="PRU00024"/>
    </source>
</evidence>
<evidence type="ECO:0000313" key="3">
    <source>
        <dbReference type="EMBL" id="VDI36278.1"/>
    </source>
</evidence>
<evidence type="ECO:0000313" key="4">
    <source>
        <dbReference type="Proteomes" id="UP000596742"/>
    </source>
</evidence>
<dbReference type="Proteomes" id="UP000596742">
    <property type="component" value="Unassembled WGS sequence"/>
</dbReference>
<dbReference type="PANTHER" id="PTHR25462:SF296">
    <property type="entry name" value="MEIOTIC P26, ISOFORM F"/>
    <property type="match status" value="1"/>
</dbReference>
<dbReference type="GO" id="GO:0008270">
    <property type="term" value="F:zinc ion binding"/>
    <property type="evidence" value="ECO:0007669"/>
    <property type="project" value="UniProtKB-KW"/>
</dbReference>
<dbReference type="InterPro" id="IPR000315">
    <property type="entry name" value="Znf_B-box"/>
</dbReference>
<reference evidence="3" key="1">
    <citation type="submission" date="2018-11" db="EMBL/GenBank/DDBJ databases">
        <authorList>
            <person name="Alioto T."/>
            <person name="Alioto T."/>
        </authorList>
    </citation>
    <scope>NUCLEOTIDE SEQUENCE</scope>
</reference>
<dbReference type="InterPro" id="IPR011042">
    <property type="entry name" value="6-blade_b-propeller_TolB-like"/>
</dbReference>
<dbReference type="EMBL" id="UYJE01005316">
    <property type="protein sequence ID" value="VDI36278.1"/>
    <property type="molecule type" value="Genomic_DNA"/>
</dbReference>
<comment type="caution">
    <text evidence="3">The sequence shown here is derived from an EMBL/GenBank/DDBJ whole genome shotgun (WGS) entry which is preliminary data.</text>
</comment>
<evidence type="ECO:0000259" key="2">
    <source>
        <dbReference type="PROSITE" id="PS50119"/>
    </source>
</evidence>
<protein>
    <recommendedName>
        <fullName evidence="2">B box-type domain-containing protein</fullName>
    </recommendedName>
</protein>
<name>A0A8B6ENW2_MYTGA</name>
<gene>
    <name evidence="3" type="ORF">MGAL_10B027902</name>
</gene>
<dbReference type="Gene3D" id="3.30.160.60">
    <property type="entry name" value="Classic Zinc Finger"/>
    <property type="match status" value="1"/>
</dbReference>
<keyword evidence="1" id="KW-0862">Zinc</keyword>
<accession>A0A8B6ENW2</accession>